<accession>A0A6G8R1Z3</accession>
<evidence type="ECO:0000313" key="1">
    <source>
        <dbReference type="EMBL" id="QIN94204.1"/>
    </source>
</evidence>
<protein>
    <submittedName>
        <fullName evidence="1">Uncharacterized protein</fullName>
    </submittedName>
</protein>
<dbReference type="RefSeq" id="YP_010652295.1">
    <property type="nucleotide sequence ID" value="NC_070785.1"/>
</dbReference>
<organism evidence="1 2">
    <name type="scientific">Streptomyces phage Wakanda</name>
    <dbReference type="NCBI Taxonomy" id="2713267"/>
    <lineage>
        <taxon>Viruses</taxon>
        <taxon>Duplodnaviria</taxon>
        <taxon>Heunggongvirae</taxon>
        <taxon>Uroviricota</taxon>
        <taxon>Caudoviricetes</taxon>
        <taxon>Stanwilliamsviridae</taxon>
        <taxon>Loccivirinae</taxon>
        <taxon>Wakandavirus</taxon>
        <taxon>Wakandavirus wakanda</taxon>
    </lineage>
</organism>
<dbReference type="EMBL" id="MT024865">
    <property type="protein sequence ID" value="QIN94204.1"/>
    <property type="molecule type" value="Genomic_DNA"/>
</dbReference>
<evidence type="ECO:0000313" key="2">
    <source>
        <dbReference type="Proteomes" id="UP000501266"/>
    </source>
</evidence>
<reference evidence="1 2" key="1">
    <citation type="submission" date="2020-02" db="EMBL/GenBank/DDBJ databases">
        <authorList>
            <person name="Bullock J.N."/>
            <person name="Barnes M.L."/>
            <person name="Kankolongo K.M."/>
            <person name="Dejene B.A."/>
            <person name="Lindsay P.E."/>
            <person name="Bhuiyan S."/>
            <person name="Nayek S."/>
            <person name="Hughes L.E."/>
            <person name="Garlena R.A."/>
            <person name="Russell D.A."/>
            <person name="Pope W.H."/>
            <person name="Jacobs-Sera D."/>
            <person name="Hatfull G.F."/>
        </authorList>
    </citation>
    <scope>NUCLEOTIDE SEQUENCE [LARGE SCALE GENOMIC DNA]</scope>
</reference>
<dbReference type="Proteomes" id="UP000501266">
    <property type="component" value="Segment"/>
</dbReference>
<name>A0A6G8R1Z3_9CAUD</name>
<dbReference type="KEGG" id="vg:77928080"/>
<keyword evidence="2" id="KW-1185">Reference proteome</keyword>
<dbReference type="GeneID" id="77928080"/>
<gene>
    <name evidence="1" type="primary">244</name>
    <name evidence="1" type="ORF">SEA_WAKANDA_244</name>
</gene>
<sequence>MCWQCDEDRFRSEPVKKSVKVTLPDAEGMQYRTSVLGYWQDVNKGQTSFEVSTGRLEFRKKPKMVATITYPTNTAVFYDEESLKRAVEINLQNGSEFELKVEFK</sequence>
<proteinExistence type="predicted"/>